<dbReference type="RefSeq" id="WP_187561980.1">
    <property type="nucleotide sequence ID" value="NZ_JACGWS010000005.1"/>
</dbReference>
<feature type="transmembrane region" description="Helical" evidence="1">
    <location>
        <begin position="98"/>
        <end position="118"/>
    </location>
</feature>
<reference evidence="2 3" key="1">
    <citation type="submission" date="2020-07" db="EMBL/GenBank/DDBJ databases">
        <title>Description of Kordia aestuariivivens sp. nov., isolated from a tidal flat.</title>
        <authorList>
            <person name="Park S."/>
            <person name="Yoon J.-H."/>
        </authorList>
    </citation>
    <scope>NUCLEOTIDE SEQUENCE [LARGE SCALE GENOMIC DNA]</scope>
    <source>
        <strain evidence="2 3">YSTF-M3</strain>
    </source>
</reference>
<name>A0ABR7Q8N6_9FLAO</name>
<evidence type="ECO:0000313" key="3">
    <source>
        <dbReference type="Proteomes" id="UP000619238"/>
    </source>
</evidence>
<feature type="transmembrane region" description="Helical" evidence="1">
    <location>
        <begin position="130"/>
        <end position="147"/>
    </location>
</feature>
<gene>
    <name evidence="2" type="ORF">H2O64_09625</name>
</gene>
<keyword evidence="1" id="KW-0472">Membrane</keyword>
<keyword evidence="3" id="KW-1185">Reference proteome</keyword>
<keyword evidence="1" id="KW-1133">Transmembrane helix</keyword>
<feature type="transmembrane region" description="Helical" evidence="1">
    <location>
        <begin position="75"/>
        <end position="93"/>
    </location>
</feature>
<dbReference type="Proteomes" id="UP000619238">
    <property type="component" value="Unassembled WGS sequence"/>
</dbReference>
<organism evidence="2 3">
    <name type="scientific">Kordia aestuariivivens</name>
    <dbReference type="NCBI Taxonomy" id="2759037"/>
    <lineage>
        <taxon>Bacteria</taxon>
        <taxon>Pseudomonadati</taxon>
        <taxon>Bacteroidota</taxon>
        <taxon>Flavobacteriia</taxon>
        <taxon>Flavobacteriales</taxon>
        <taxon>Flavobacteriaceae</taxon>
        <taxon>Kordia</taxon>
    </lineage>
</organism>
<proteinExistence type="predicted"/>
<keyword evidence="1" id="KW-0812">Transmembrane</keyword>
<sequence>MKTTHTKQNKELIKEKSQEETSVRKKLLIDTLIILLIFLSPFLYYLYEYSPDGDIWKTSWFTITSNGYQDLYISFWMYLSKIIPLLLLILWFLTCKHWWYHIILVPIAMYAFQLANALYKNTLKVDEIEIYWLIPILMIITPIVYLIRVKLFEKLVLGIDLKKIEAELDEYDRKEKEAQNVNEIK</sequence>
<feature type="transmembrane region" description="Helical" evidence="1">
    <location>
        <begin position="27"/>
        <end position="47"/>
    </location>
</feature>
<comment type="caution">
    <text evidence="2">The sequence shown here is derived from an EMBL/GenBank/DDBJ whole genome shotgun (WGS) entry which is preliminary data.</text>
</comment>
<dbReference type="EMBL" id="JACGWS010000005">
    <property type="protein sequence ID" value="MBC8754929.1"/>
    <property type="molecule type" value="Genomic_DNA"/>
</dbReference>
<evidence type="ECO:0000313" key="2">
    <source>
        <dbReference type="EMBL" id="MBC8754929.1"/>
    </source>
</evidence>
<evidence type="ECO:0000256" key="1">
    <source>
        <dbReference type="SAM" id="Phobius"/>
    </source>
</evidence>
<accession>A0ABR7Q8N6</accession>
<protein>
    <submittedName>
        <fullName evidence="2">Uncharacterized protein</fullName>
    </submittedName>
</protein>